<feature type="transmembrane region" description="Helical" evidence="6">
    <location>
        <begin position="151"/>
        <end position="176"/>
    </location>
</feature>
<evidence type="ECO:0000256" key="2">
    <source>
        <dbReference type="ARBA" id="ARBA00010487"/>
    </source>
</evidence>
<evidence type="ECO:0000313" key="7">
    <source>
        <dbReference type="EMBL" id="ELP88271.1"/>
    </source>
</evidence>
<dbReference type="PANTHER" id="PTHR21355">
    <property type="entry name" value="G-PROTEIN COUPLED RECEPTOR-ASSOCIATED PROTEIN LMBRD2"/>
    <property type="match status" value="1"/>
</dbReference>
<dbReference type="Pfam" id="PF04791">
    <property type="entry name" value="LMBR1"/>
    <property type="match status" value="1"/>
</dbReference>
<feature type="transmembrane region" description="Helical" evidence="6">
    <location>
        <begin position="315"/>
        <end position="337"/>
    </location>
</feature>
<dbReference type="GO" id="GO:0016020">
    <property type="term" value="C:membrane"/>
    <property type="evidence" value="ECO:0007669"/>
    <property type="project" value="UniProtKB-SubCell"/>
</dbReference>
<evidence type="ECO:0000256" key="6">
    <source>
        <dbReference type="SAM" id="Phobius"/>
    </source>
</evidence>
<dbReference type="OMA" id="KYTSYVM"/>
<proteinExistence type="inferred from homology"/>
<feature type="transmembrane region" description="Helical" evidence="6">
    <location>
        <begin position="418"/>
        <end position="436"/>
    </location>
</feature>
<feature type="transmembrane region" description="Helical" evidence="6">
    <location>
        <begin position="82"/>
        <end position="104"/>
    </location>
</feature>
<organism evidence="7 8">
    <name type="scientific">Entamoeba invadens IP1</name>
    <dbReference type="NCBI Taxonomy" id="370355"/>
    <lineage>
        <taxon>Eukaryota</taxon>
        <taxon>Amoebozoa</taxon>
        <taxon>Evosea</taxon>
        <taxon>Archamoebae</taxon>
        <taxon>Mastigamoebida</taxon>
        <taxon>Entamoebidae</taxon>
        <taxon>Entamoeba</taxon>
    </lineage>
</organism>
<feature type="transmembrane region" description="Helical" evidence="6">
    <location>
        <begin position="125"/>
        <end position="145"/>
    </location>
</feature>
<evidence type="ECO:0008006" key="9">
    <source>
        <dbReference type="Google" id="ProtNLM"/>
    </source>
</evidence>
<dbReference type="InterPro" id="IPR051584">
    <property type="entry name" value="GPCR-associated_LMBR1"/>
</dbReference>
<gene>
    <name evidence="7" type="ORF">EIN_226440</name>
</gene>
<reference evidence="7 8" key="1">
    <citation type="submission" date="2012-10" db="EMBL/GenBank/DDBJ databases">
        <authorList>
            <person name="Zafar N."/>
            <person name="Inman J."/>
            <person name="Hall N."/>
            <person name="Lorenzi H."/>
            <person name="Caler E."/>
        </authorList>
    </citation>
    <scope>NUCLEOTIDE SEQUENCE [LARGE SCALE GENOMIC DNA]</scope>
    <source>
        <strain evidence="7 8">IP1</strain>
    </source>
</reference>
<keyword evidence="5 6" id="KW-0472">Membrane</keyword>
<keyword evidence="4 6" id="KW-1133">Transmembrane helix</keyword>
<accession>A0A0A1U2G5</accession>
<dbReference type="KEGG" id="eiv:EIN_226440"/>
<comment type="similarity">
    <text evidence="2">Belongs to the LIMR family.</text>
</comment>
<feature type="transmembrane region" description="Helical" evidence="6">
    <location>
        <begin position="384"/>
        <end position="406"/>
    </location>
</feature>
<dbReference type="VEuPathDB" id="AmoebaDB:EIN_226440"/>
<dbReference type="GeneID" id="14887356"/>
<keyword evidence="3 6" id="KW-0812">Transmembrane</keyword>
<dbReference type="AlphaFoldDB" id="A0A0A1U2G5"/>
<keyword evidence="8" id="KW-1185">Reference proteome</keyword>
<comment type="subcellular location">
    <subcellularLocation>
        <location evidence="1">Membrane</location>
        <topology evidence="1">Multi-pass membrane protein</topology>
    </subcellularLocation>
</comment>
<dbReference type="EMBL" id="KB206756">
    <property type="protein sequence ID" value="ELP88271.1"/>
    <property type="molecule type" value="Genomic_DNA"/>
</dbReference>
<feature type="transmembrane region" description="Helical" evidence="6">
    <location>
        <begin position="31"/>
        <end position="51"/>
    </location>
</feature>
<evidence type="ECO:0000256" key="1">
    <source>
        <dbReference type="ARBA" id="ARBA00004141"/>
    </source>
</evidence>
<feature type="transmembrane region" description="Helical" evidence="6">
    <location>
        <begin position="480"/>
        <end position="501"/>
    </location>
</feature>
<sequence length="595" mass="67708">MWAVLLGIFGVIFVLIGVFLFIYSNPLRTKWYITAFTSVGLFLAFSILGIIPVDITSRTCDINQKPGCQESWIYVDNDVLQIMWTVIYWLSFVVMWTVIPYFMSYPFAGDFTVLERCRTAIRRNVIFYLIVGAVGVVFLAIYLIFTRDSNWYGVCIAASNAYGLLMMIFLLGNGVVDVPYKLIKRVTLTKLLKCTLLDVYHYNKKFEEAKSELLGYVSQVKAYNNRISESDPLRKYVNVLVSKVSDFLSSVEAEGDAEKKVEKMVSINEGIIDVMWRYKQFLFLKEKSSDKAKLYNAISQNDSKIKLYKVIYYKFIRTFFVAVFFVLSGIVGLLVLWSEFAITINYIQLLANNNDPTKVVDVSPYAYFIEALSTTPTLVYVSSYLPLILCVLYSFESLLTLQFISFLRILPNRLTDPYSLLFAGAYLCRISSPLALNTIQLISFGTGNYQHESVGDSCDLTAFQCVMKSMEAVPFFGTDFISIFPSVSVIVALFSVIFIFFDPWKLYDAIISKFTKKKTEKALPESEMIKVALEIIGEQNTEMTDEPTNITKRAKNTKSYGKIEENVSVDGDDVDFTKLSSPSTNKTYDFSDLDN</sequence>
<dbReference type="InterPro" id="IPR006876">
    <property type="entry name" value="LMBR1-like_membr_prot"/>
</dbReference>
<dbReference type="PANTHER" id="PTHR21355:SF0">
    <property type="entry name" value="G-PROTEIN COUPLED RECEPTOR-ASSOCIATED PROTEIN LMBRD2"/>
    <property type="match status" value="1"/>
</dbReference>
<evidence type="ECO:0000256" key="5">
    <source>
        <dbReference type="ARBA" id="ARBA00023136"/>
    </source>
</evidence>
<evidence type="ECO:0000256" key="4">
    <source>
        <dbReference type="ARBA" id="ARBA00022989"/>
    </source>
</evidence>
<dbReference type="Proteomes" id="UP000014680">
    <property type="component" value="Unassembled WGS sequence"/>
</dbReference>
<name>A0A0A1U2G5_ENTIV</name>
<dbReference type="OrthoDB" id="203099at2759"/>
<evidence type="ECO:0000313" key="8">
    <source>
        <dbReference type="Proteomes" id="UP000014680"/>
    </source>
</evidence>
<protein>
    <recommendedName>
        <fullName evidence="9">LMBR1 domain containing protein</fullName>
    </recommendedName>
</protein>
<dbReference type="RefSeq" id="XP_004255042.1">
    <property type="nucleotide sequence ID" value="XM_004254994.1"/>
</dbReference>
<evidence type="ECO:0000256" key="3">
    <source>
        <dbReference type="ARBA" id="ARBA00022692"/>
    </source>
</evidence>
<feature type="transmembrane region" description="Helical" evidence="6">
    <location>
        <begin position="6"/>
        <end position="24"/>
    </location>
</feature>